<name>A0ABT9G8E4_LEPDI</name>
<keyword evidence="3" id="KW-1185">Reference proteome</keyword>
<dbReference type="InterPro" id="IPR050855">
    <property type="entry name" value="NDM-1-like"/>
</dbReference>
<dbReference type="PROSITE" id="PS51257">
    <property type="entry name" value="PROKAR_LIPOPROTEIN"/>
    <property type="match status" value="1"/>
</dbReference>
<dbReference type="Proteomes" id="UP001235760">
    <property type="component" value="Unassembled WGS sequence"/>
</dbReference>
<proteinExistence type="inferred from homology"/>
<evidence type="ECO:0000313" key="2">
    <source>
        <dbReference type="EMBL" id="MDP4302759.1"/>
    </source>
</evidence>
<accession>A0ABT9G8E4</accession>
<protein>
    <submittedName>
        <fullName evidence="2">MBL fold metallo-hydrolase</fullName>
    </submittedName>
</protein>
<dbReference type="InterPro" id="IPR036866">
    <property type="entry name" value="RibonucZ/Hydroxyglut_hydro"/>
</dbReference>
<dbReference type="RefSeq" id="WP_305751296.1">
    <property type="nucleotide sequence ID" value="NZ_JAUZEE010000014.1"/>
</dbReference>
<organism evidence="2 3">
    <name type="scientific">Leptothrix discophora</name>
    <dbReference type="NCBI Taxonomy" id="89"/>
    <lineage>
        <taxon>Bacteria</taxon>
        <taxon>Pseudomonadati</taxon>
        <taxon>Pseudomonadota</taxon>
        <taxon>Betaproteobacteria</taxon>
        <taxon>Burkholderiales</taxon>
        <taxon>Sphaerotilaceae</taxon>
        <taxon>Leptothrix</taxon>
    </lineage>
</organism>
<evidence type="ECO:0000256" key="1">
    <source>
        <dbReference type="ARBA" id="ARBA00005250"/>
    </source>
</evidence>
<dbReference type="SUPFAM" id="SSF56281">
    <property type="entry name" value="Metallo-hydrolase/oxidoreductase"/>
    <property type="match status" value="1"/>
</dbReference>
<comment type="caution">
    <text evidence="2">The sequence shown here is derived from an EMBL/GenBank/DDBJ whole genome shotgun (WGS) entry which is preliminary data.</text>
</comment>
<evidence type="ECO:0000313" key="3">
    <source>
        <dbReference type="Proteomes" id="UP001235760"/>
    </source>
</evidence>
<dbReference type="PANTHER" id="PTHR42951">
    <property type="entry name" value="METALLO-BETA-LACTAMASE DOMAIN-CONTAINING"/>
    <property type="match status" value="1"/>
</dbReference>
<dbReference type="PANTHER" id="PTHR42951:SF4">
    <property type="entry name" value="ACYL-COENZYME A THIOESTERASE MBLAC2"/>
    <property type="match status" value="1"/>
</dbReference>
<reference evidence="2 3" key="1">
    <citation type="submission" date="2023-08" db="EMBL/GenBank/DDBJ databases">
        <authorList>
            <person name="Roldan D.M."/>
            <person name="Menes R.J."/>
        </authorList>
    </citation>
    <scope>NUCLEOTIDE SEQUENCE [LARGE SCALE GENOMIC DNA]</scope>
    <source>
        <strain evidence="2 3">CCM 2812</strain>
    </source>
</reference>
<dbReference type="EMBL" id="JAUZEE010000014">
    <property type="protein sequence ID" value="MDP4302759.1"/>
    <property type="molecule type" value="Genomic_DNA"/>
</dbReference>
<dbReference type="CDD" id="cd16282">
    <property type="entry name" value="metallo-hydrolase-like_MBL-fold"/>
    <property type="match status" value="1"/>
</dbReference>
<dbReference type="Gene3D" id="3.60.15.10">
    <property type="entry name" value="Ribonuclease Z/Hydroxyacylglutathione hydrolase-like"/>
    <property type="match status" value="1"/>
</dbReference>
<comment type="similarity">
    <text evidence="1">Belongs to the metallo-beta-lactamase superfamily. Class-B beta-lactamase family.</text>
</comment>
<gene>
    <name evidence="2" type="ORF">Q8X39_19145</name>
</gene>
<sequence>MNPRHAPSPSRPIDARRRLLGALLGLPWLAACAVLDGPQAARAAVASSIERPEPQRVAEGVWLLRGHAGDVDPANAGRIGNAALLVGPRGALLVNAGVSRRDGEALLARVRQLTDQPLRGLLLTHAMQEFIFGATAFQDAGVPVWMHRDAARLMSARCETCLKSLQRQLGEAEMAGTRVPRPDHLFDARDADASLAPLPDIGRPLRLLAPMAGDLAASPGDSALWDVRSASLVAGALLDSQVIPDVQDGDLKGWRLALEAASRLGPHQALPGHGPAGDAAELIGRERRYLDQLEARTAELLRGGIALSEVADASGLPEFAGWARSDTTHRRNASIVYLRQERALMLGR</sequence>